<reference evidence="5" key="1">
    <citation type="submission" date="2016-12" db="EMBL/GenBank/DDBJ databases">
        <authorList>
            <person name="Gaudriault S."/>
        </authorList>
    </citation>
    <scope>NUCLEOTIDE SEQUENCE [LARGE SCALE GENOMIC DNA]</scope>
    <source>
        <strain evidence="5">HGB1681 (deposited as PTA-6826 in the American Type Culture Collection)</strain>
    </source>
</reference>
<evidence type="ECO:0000256" key="2">
    <source>
        <dbReference type="ARBA" id="ARBA00022679"/>
    </source>
</evidence>
<dbReference type="GO" id="GO:0009244">
    <property type="term" value="P:lipopolysaccharide core region biosynthetic process"/>
    <property type="evidence" value="ECO:0007669"/>
    <property type="project" value="TreeGrafter"/>
</dbReference>
<keyword evidence="2 3" id="KW-0808">Transferase</keyword>
<protein>
    <submittedName>
        <fullName evidence="3">Glycosyl transferase, family 9</fullName>
    </submittedName>
</protein>
<reference evidence="4" key="2">
    <citation type="submission" date="2016-12" db="EMBL/GenBank/DDBJ databases">
        <authorList>
            <person name="Song W.-J."/>
            <person name="Kurnit D.M."/>
        </authorList>
    </citation>
    <scope>NUCLEOTIDE SEQUENCE [LARGE SCALE GENOMIC DNA]</scope>
    <source>
        <strain evidence="4">HGB1681</strain>
    </source>
</reference>
<dbReference type="EMBL" id="FTLG01000077">
    <property type="protein sequence ID" value="SIP72869.1"/>
    <property type="molecule type" value="Genomic_DNA"/>
</dbReference>
<accession>A0A1N6MVV4</accession>
<organism evidence="4 5">
    <name type="scientific">Xenorhabdus innexi</name>
    <dbReference type="NCBI Taxonomy" id="290109"/>
    <lineage>
        <taxon>Bacteria</taxon>
        <taxon>Pseudomonadati</taxon>
        <taxon>Pseudomonadota</taxon>
        <taxon>Gammaproteobacteria</taxon>
        <taxon>Enterobacterales</taxon>
        <taxon>Morganellaceae</taxon>
        <taxon>Xenorhabdus</taxon>
    </lineage>
</organism>
<dbReference type="Proteomes" id="UP000196435">
    <property type="component" value="Unassembled WGS sequence"/>
</dbReference>
<dbReference type="Pfam" id="PF01075">
    <property type="entry name" value="Glyco_transf_9"/>
    <property type="match status" value="1"/>
</dbReference>
<dbReference type="AlphaFoldDB" id="A0A1N6MVV4"/>
<proteinExistence type="predicted"/>
<dbReference type="GO" id="GO:0008713">
    <property type="term" value="F:ADP-heptose-lipopolysaccharide heptosyltransferase activity"/>
    <property type="evidence" value="ECO:0007669"/>
    <property type="project" value="TreeGrafter"/>
</dbReference>
<dbReference type="GO" id="GO:0005829">
    <property type="term" value="C:cytosol"/>
    <property type="evidence" value="ECO:0007669"/>
    <property type="project" value="TreeGrafter"/>
</dbReference>
<dbReference type="SUPFAM" id="SSF53756">
    <property type="entry name" value="UDP-Glycosyltransferase/glycogen phosphorylase"/>
    <property type="match status" value="1"/>
</dbReference>
<dbReference type="Proteomes" id="UP000224871">
    <property type="component" value="Unassembled WGS sequence"/>
</dbReference>
<evidence type="ECO:0000256" key="1">
    <source>
        <dbReference type="ARBA" id="ARBA00022676"/>
    </source>
</evidence>
<dbReference type="PANTHER" id="PTHR30160">
    <property type="entry name" value="TETRAACYLDISACCHARIDE 4'-KINASE-RELATED"/>
    <property type="match status" value="1"/>
</dbReference>
<dbReference type="PANTHER" id="PTHR30160:SF7">
    <property type="entry name" value="ADP-HEPTOSE--LPS HEPTOSYLTRANSFERASE 2"/>
    <property type="match status" value="1"/>
</dbReference>
<name>A0A1N6MVV4_9GAMM</name>
<dbReference type="CDD" id="cd03789">
    <property type="entry name" value="GT9_LPS_heptosyltransferase"/>
    <property type="match status" value="1"/>
</dbReference>
<evidence type="ECO:0000313" key="3">
    <source>
        <dbReference type="EMBL" id="PHM38325.1"/>
    </source>
</evidence>
<evidence type="ECO:0000313" key="4">
    <source>
        <dbReference type="EMBL" id="SIP72869.1"/>
    </source>
</evidence>
<dbReference type="InterPro" id="IPR051199">
    <property type="entry name" value="LPS_LOS_Heptosyltrfase"/>
</dbReference>
<reference evidence="3 6" key="3">
    <citation type="journal article" date="2017" name="Nat. Microbiol.">
        <title>Natural product diversity associated with the nematode symbionts Photorhabdus and Xenorhabdus.</title>
        <authorList>
            <person name="Tobias N.J."/>
            <person name="Wolff H."/>
            <person name="Djahanschiri B."/>
            <person name="Grundmann F."/>
            <person name="Kronenwerth M."/>
            <person name="Shi Y.M."/>
            <person name="Simonyi S."/>
            <person name="Grun P."/>
            <person name="Shapiro-Ilan D."/>
            <person name="Pidot S.J."/>
            <person name="Stinear T.P."/>
            <person name="Ebersberger I."/>
            <person name="Bode H.B."/>
        </authorList>
    </citation>
    <scope>NUCLEOTIDE SEQUENCE [LARGE SCALE GENOMIC DNA]</scope>
    <source>
        <strain evidence="3 6">DSM 16336</strain>
    </source>
</reference>
<gene>
    <name evidence="3" type="ORF">Xinn_00447</name>
    <name evidence="4" type="ORF">XIS1_1680106</name>
</gene>
<sequence>MPYLSLRRKSSLLSLNMKIAILRRNGLGDLICTQPLIKFLQKKYPNAKISLFIEQNNQDLAKYVCPDVDINILPQGNKYFSIIKTALKFRKKNFDIAISAKPSPMKLNNLFLWLLGAKKRYAVVADKKWDSKLINYPTNTRMLKGYHQALKVLRTISPNEQFLTPDLFPKIKLTNKSKPSHSGNPLILFSVSNNRKNSLISNDYLELIAGKISEKHPTAKFIISALPNDVNLANDLISRIKGNSQVVICDSLNSFLSLLNEMNLIIVGDGGICHLAAALNKKLVALYGVTKPENWSPLASKNMCITLHDPKNVNNIPLIQVTDAILHLLEK</sequence>
<evidence type="ECO:0000313" key="5">
    <source>
        <dbReference type="Proteomes" id="UP000196435"/>
    </source>
</evidence>
<dbReference type="RefSeq" id="WP_086956121.1">
    <property type="nucleotide sequence ID" value="NZ_CAWNQC010000223.1"/>
</dbReference>
<dbReference type="OrthoDB" id="9797795at2"/>
<keyword evidence="1" id="KW-0328">Glycosyltransferase</keyword>
<dbReference type="InterPro" id="IPR002201">
    <property type="entry name" value="Glyco_trans_9"/>
</dbReference>
<keyword evidence="6" id="KW-1185">Reference proteome</keyword>
<evidence type="ECO:0000313" key="6">
    <source>
        <dbReference type="Proteomes" id="UP000224871"/>
    </source>
</evidence>
<dbReference type="Gene3D" id="3.40.50.2000">
    <property type="entry name" value="Glycogen Phosphorylase B"/>
    <property type="match status" value="2"/>
</dbReference>
<dbReference type="EMBL" id="NIBU01000003">
    <property type="protein sequence ID" value="PHM38325.1"/>
    <property type="molecule type" value="Genomic_DNA"/>
</dbReference>